<dbReference type="Pfam" id="PF04471">
    <property type="entry name" value="Mrr_cat"/>
    <property type="match status" value="1"/>
</dbReference>
<gene>
    <name evidence="2" type="ORF">G4Y79_00670</name>
</gene>
<protein>
    <submittedName>
        <fullName evidence="2">Restriction endonuclease</fullName>
    </submittedName>
</protein>
<dbReference type="GO" id="GO:0004519">
    <property type="term" value="F:endonuclease activity"/>
    <property type="evidence" value="ECO:0007669"/>
    <property type="project" value="UniProtKB-KW"/>
</dbReference>
<organism evidence="2 3">
    <name type="scientific">Phototrophicus methaneseepsis</name>
    <dbReference type="NCBI Taxonomy" id="2710758"/>
    <lineage>
        <taxon>Bacteria</taxon>
        <taxon>Bacillati</taxon>
        <taxon>Chloroflexota</taxon>
        <taxon>Candidatus Thermofontia</taxon>
        <taxon>Phototrophicales</taxon>
        <taxon>Phototrophicaceae</taxon>
        <taxon>Phototrophicus</taxon>
    </lineage>
</organism>
<accession>A0A7S8IFG1</accession>
<keyword evidence="2" id="KW-0378">Hydrolase</keyword>
<evidence type="ECO:0000259" key="1">
    <source>
        <dbReference type="Pfam" id="PF04471"/>
    </source>
</evidence>
<dbReference type="Gene3D" id="3.40.1350.10">
    <property type="match status" value="1"/>
</dbReference>
<dbReference type="InterPro" id="IPR011335">
    <property type="entry name" value="Restrct_endonuc-II-like"/>
</dbReference>
<keyword evidence="2" id="KW-0255">Endonuclease</keyword>
<dbReference type="Proteomes" id="UP000594468">
    <property type="component" value="Chromosome"/>
</dbReference>
<dbReference type="AlphaFoldDB" id="A0A7S8IFG1"/>
<dbReference type="InterPro" id="IPR011856">
    <property type="entry name" value="tRNA_endonuc-like_dom_sf"/>
</dbReference>
<dbReference type="GO" id="GO:0009307">
    <property type="term" value="P:DNA restriction-modification system"/>
    <property type="evidence" value="ECO:0007669"/>
    <property type="project" value="InterPro"/>
</dbReference>
<proteinExistence type="predicted"/>
<dbReference type="SUPFAM" id="SSF52980">
    <property type="entry name" value="Restriction endonuclease-like"/>
    <property type="match status" value="1"/>
</dbReference>
<keyword evidence="2" id="KW-0540">Nuclease</keyword>
<evidence type="ECO:0000313" key="3">
    <source>
        <dbReference type="Proteomes" id="UP000594468"/>
    </source>
</evidence>
<dbReference type="InterPro" id="IPR007560">
    <property type="entry name" value="Restrct_endonuc_IV_Mrr"/>
</dbReference>
<evidence type="ECO:0000313" key="2">
    <source>
        <dbReference type="EMBL" id="QPC82918.1"/>
    </source>
</evidence>
<dbReference type="KEGG" id="pmet:G4Y79_00670"/>
<dbReference type="EMBL" id="CP062983">
    <property type="protein sequence ID" value="QPC82918.1"/>
    <property type="molecule type" value="Genomic_DNA"/>
</dbReference>
<keyword evidence="3" id="KW-1185">Reference proteome</keyword>
<dbReference type="RefSeq" id="WP_195170987.1">
    <property type="nucleotide sequence ID" value="NZ_CP062983.1"/>
</dbReference>
<feature type="domain" description="Restriction endonuclease type IV Mrr" evidence="1">
    <location>
        <begin position="265"/>
        <end position="388"/>
    </location>
</feature>
<dbReference type="GO" id="GO:0003677">
    <property type="term" value="F:DNA binding"/>
    <property type="evidence" value="ECO:0007669"/>
    <property type="project" value="InterPro"/>
</dbReference>
<reference evidence="2 3" key="1">
    <citation type="submission" date="2020-02" db="EMBL/GenBank/DDBJ databases">
        <authorList>
            <person name="Zheng R.K."/>
            <person name="Sun C.M."/>
        </authorList>
    </citation>
    <scope>NUCLEOTIDE SEQUENCE [LARGE SCALE GENOMIC DNA]</scope>
    <source>
        <strain evidence="3">rifampicinis</strain>
    </source>
</reference>
<name>A0A7S8IFG1_9CHLR</name>
<sequence length="407" mass="48510">METYGYTIDFFANIFEFFYDDLYQAMYEELQSRLNKTTYSPEDVKHKLHAYLTNQGKQASKKCLEDFIHFIQKLFTSDFKSPPFHLDYNYKALDPDFYKRYGLEPRPTKSAKEYFSSIRRYGVIDVSEVREYMLAHFEQFPYSIMMVLILFEPHTFYAYSEFEEILTFFWARLALEIADPIEEFKLDISECVNTDYLYGELLPPQQYLESIHFDFAQNLIQKVSLYNRVFKALFENEEDLRTQYIKSRCKELLLSCDTAKSNNEKGKALEDLTELLFTLNNVLTLVDKRVSTGDEEIDLVIQNNIDRPFWLAFQSPLFFIECKNWSRPVGTAEIRNFEGKLRNHQRMVRIGFFVCLSGFTNEVFSELKRMGRDGQHIVLIKRDDIEEFISSDMDFFVWLERRTAIFY</sequence>